<proteinExistence type="predicted"/>
<comment type="caution">
    <text evidence="1">The sequence shown here is derived from an EMBL/GenBank/DDBJ whole genome shotgun (WGS) entry which is preliminary data.</text>
</comment>
<name>A0A1R1Q729_9BACI</name>
<dbReference type="EMBL" id="MTJL01000062">
    <property type="protein sequence ID" value="OMH98081.1"/>
    <property type="molecule type" value="Genomic_DNA"/>
</dbReference>
<keyword evidence="2" id="KW-1185">Reference proteome</keyword>
<accession>A0A1R1RFL4</accession>
<dbReference type="Proteomes" id="UP000187367">
    <property type="component" value="Unassembled WGS sequence"/>
</dbReference>
<evidence type="ECO:0000313" key="2">
    <source>
        <dbReference type="Proteomes" id="UP000187367"/>
    </source>
</evidence>
<organism evidence="1 2">
    <name type="scientific">Bacillus swezeyi</name>
    <dbReference type="NCBI Taxonomy" id="1925020"/>
    <lineage>
        <taxon>Bacteria</taxon>
        <taxon>Bacillati</taxon>
        <taxon>Bacillota</taxon>
        <taxon>Bacilli</taxon>
        <taxon>Bacillales</taxon>
        <taxon>Bacillaceae</taxon>
        <taxon>Bacillus</taxon>
    </lineage>
</organism>
<dbReference type="AlphaFoldDB" id="A0A1R1Q729"/>
<accession>A0A1R1Q729</accession>
<reference evidence="1 2" key="1">
    <citation type="submission" date="2017-01" db="EMBL/GenBank/DDBJ databases">
        <title>Bacillus phylogenomics.</title>
        <authorList>
            <person name="Dunlap C."/>
        </authorList>
    </citation>
    <scope>NUCLEOTIDE SEQUENCE [LARGE SCALE GENOMIC DNA]</scope>
    <source>
        <strain evidence="1 2">NRRL B-41282</strain>
    </source>
</reference>
<gene>
    <name evidence="1" type="ORF">BW143_22040</name>
</gene>
<sequence>MKKLTVLKIGRASGKTFSQLAFLVNEMSFDYRMKRELLQLIEKFGLVKTEILYKLKGEN</sequence>
<protein>
    <submittedName>
        <fullName evidence="1">Uncharacterized protein</fullName>
    </submittedName>
</protein>
<dbReference type="RefSeq" id="WP_076764070.1">
    <property type="nucleotide sequence ID" value="NZ_JARMMH010000031.1"/>
</dbReference>
<evidence type="ECO:0000313" key="1">
    <source>
        <dbReference type="EMBL" id="OMH98081.1"/>
    </source>
</evidence>